<feature type="transmembrane region" description="Helical" evidence="1">
    <location>
        <begin position="130"/>
        <end position="147"/>
    </location>
</feature>
<feature type="transmembrane region" description="Helical" evidence="1">
    <location>
        <begin position="153"/>
        <end position="171"/>
    </location>
</feature>
<dbReference type="STRING" id="692418.SAMN04488029_2428"/>
<evidence type="ECO:0000313" key="3">
    <source>
        <dbReference type="Proteomes" id="UP000192472"/>
    </source>
</evidence>
<gene>
    <name evidence="2" type="ORF">SAMN04488029_2428</name>
</gene>
<accession>A0A1W2GFA1</accession>
<name>A0A1W2GFA1_REIFA</name>
<dbReference type="AlphaFoldDB" id="A0A1W2GFA1"/>
<feature type="transmembrane region" description="Helical" evidence="1">
    <location>
        <begin position="183"/>
        <end position="201"/>
    </location>
</feature>
<dbReference type="Proteomes" id="UP000192472">
    <property type="component" value="Unassembled WGS sequence"/>
</dbReference>
<keyword evidence="1" id="KW-1133">Transmembrane helix</keyword>
<feature type="transmembrane region" description="Helical" evidence="1">
    <location>
        <begin position="36"/>
        <end position="57"/>
    </location>
</feature>
<evidence type="ECO:0000313" key="2">
    <source>
        <dbReference type="EMBL" id="SMD35271.1"/>
    </source>
</evidence>
<reference evidence="2 3" key="1">
    <citation type="submission" date="2017-04" db="EMBL/GenBank/DDBJ databases">
        <authorList>
            <person name="Afonso C.L."/>
            <person name="Miller P.J."/>
            <person name="Scott M.A."/>
            <person name="Spackman E."/>
            <person name="Goraichik I."/>
            <person name="Dimitrov K.M."/>
            <person name="Suarez D.L."/>
            <person name="Swayne D.E."/>
        </authorList>
    </citation>
    <scope>NUCLEOTIDE SEQUENCE [LARGE SCALE GENOMIC DNA]</scope>
    <source>
        <strain evidence="2 3">DSM 26133</strain>
    </source>
</reference>
<evidence type="ECO:0000256" key="1">
    <source>
        <dbReference type="SAM" id="Phobius"/>
    </source>
</evidence>
<keyword evidence="1" id="KW-0812">Transmembrane</keyword>
<feature type="transmembrane region" description="Helical" evidence="1">
    <location>
        <begin position="104"/>
        <end position="125"/>
    </location>
</feature>
<feature type="transmembrane region" description="Helical" evidence="1">
    <location>
        <begin position="78"/>
        <end position="98"/>
    </location>
</feature>
<evidence type="ECO:0008006" key="4">
    <source>
        <dbReference type="Google" id="ProtNLM"/>
    </source>
</evidence>
<sequence>MEHRTNTIISYVFHPLLMPTMTFLILFWLMPELIKPLTIVTLPFLFITTFLIPLLSISMLKFSGSISNFKLESREERVMPFSFVSIFYGLTTYLFVFKIQVNEIIALLLIATTLLVTVLTIITLWFKVSIHAAGISGVVGFFLVFGLKYPDSMAFYPLLGLLICAGLVMSARLQLNAHSPKEIWAGMCTGLGICFGTLYWFV</sequence>
<proteinExistence type="predicted"/>
<feature type="transmembrane region" description="Helical" evidence="1">
    <location>
        <begin position="12"/>
        <end position="30"/>
    </location>
</feature>
<dbReference type="EMBL" id="FWYF01000002">
    <property type="protein sequence ID" value="SMD35271.1"/>
    <property type="molecule type" value="Genomic_DNA"/>
</dbReference>
<keyword evidence="3" id="KW-1185">Reference proteome</keyword>
<protein>
    <recommendedName>
        <fullName evidence="4">PAP2 superfamily protein</fullName>
    </recommendedName>
</protein>
<organism evidence="2 3">
    <name type="scientific">Reichenbachiella faecimaris</name>
    <dbReference type="NCBI Taxonomy" id="692418"/>
    <lineage>
        <taxon>Bacteria</taxon>
        <taxon>Pseudomonadati</taxon>
        <taxon>Bacteroidota</taxon>
        <taxon>Cytophagia</taxon>
        <taxon>Cytophagales</taxon>
        <taxon>Reichenbachiellaceae</taxon>
        <taxon>Reichenbachiella</taxon>
    </lineage>
</organism>
<keyword evidence="1" id="KW-0472">Membrane</keyword>